<dbReference type="AlphaFoldDB" id="A0A4V2YF35"/>
<feature type="domain" description="Integrase catalytic" evidence="1">
    <location>
        <begin position="1"/>
        <end position="106"/>
    </location>
</feature>
<proteinExistence type="predicted"/>
<dbReference type="EMBL" id="SMKP01000033">
    <property type="protein sequence ID" value="TDD21637.1"/>
    <property type="molecule type" value="Genomic_DNA"/>
</dbReference>
<dbReference type="GO" id="GO:0003676">
    <property type="term" value="F:nucleic acid binding"/>
    <property type="evidence" value="ECO:0007669"/>
    <property type="project" value="InterPro"/>
</dbReference>
<dbReference type="GO" id="GO:0015074">
    <property type="term" value="P:DNA integration"/>
    <property type="evidence" value="ECO:0007669"/>
    <property type="project" value="InterPro"/>
</dbReference>
<sequence>MELRDRAEEFRLLIRDRDTKFTATFDEIFTAGGIRILKTPPRAPRANAFAERWIGSLRRELLDRIIIVNAHHLRRVLATYEIHFSEHRPHRSLGQAAPLRALPDPVEDDIKVIRRDRLGGLIHEYAQVA</sequence>
<dbReference type="SUPFAM" id="SSF53098">
    <property type="entry name" value="Ribonuclease H-like"/>
    <property type="match status" value="1"/>
</dbReference>
<dbReference type="InterPro" id="IPR012337">
    <property type="entry name" value="RNaseH-like_sf"/>
</dbReference>
<keyword evidence="3" id="KW-1185">Reference proteome</keyword>
<dbReference type="OrthoDB" id="1551204at2"/>
<dbReference type="Pfam" id="PF13683">
    <property type="entry name" value="rve_3"/>
    <property type="match status" value="1"/>
</dbReference>
<dbReference type="InterPro" id="IPR001584">
    <property type="entry name" value="Integrase_cat-core"/>
</dbReference>
<comment type="caution">
    <text evidence="2">The sequence shown here is derived from an EMBL/GenBank/DDBJ whole genome shotgun (WGS) entry which is preliminary data.</text>
</comment>
<dbReference type="Proteomes" id="UP000294543">
    <property type="component" value="Unassembled WGS sequence"/>
</dbReference>
<accession>A0A4V2YF35</accession>
<dbReference type="Gene3D" id="3.30.420.10">
    <property type="entry name" value="Ribonuclease H-like superfamily/Ribonuclease H"/>
    <property type="match status" value="1"/>
</dbReference>
<evidence type="ECO:0000313" key="3">
    <source>
        <dbReference type="Proteomes" id="UP000294543"/>
    </source>
</evidence>
<dbReference type="InterPro" id="IPR036397">
    <property type="entry name" value="RNaseH_sf"/>
</dbReference>
<organism evidence="2 3">
    <name type="scientific">Nonomuraea diastatica</name>
    <dbReference type="NCBI Taxonomy" id="1848329"/>
    <lineage>
        <taxon>Bacteria</taxon>
        <taxon>Bacillati</taxon>
        <taxon>Actinomycetota</taxon>
        <taxon>Actinomycetes</taxon>
        <taxon>Streptosporangiales</taxon>
        <taxon>Streptosporangiaceae</taxon>
        <taxon>Nonomuraea</taxon>
    </lineage>
</organism>
<name>A0A4V2YF35_9ACTN</name>
<gene>
    <name evidence="2" type="ORF">E1294_14465</name>
</gene>
<evidence type="ECO:0000259" key="1">
    <source>
        <dbReference type="PROSITE" id="PS50994"/>
    </source>
</evidence>
<evidence type="ECO:0000313" key="2">
    <source>
        <dbReference type="EMBL" id="TDD21637.1"/>
    </source>
</evidence>
<protein>
    <submittedName>
        <fullName evidence="2">Transposase</fullName>
    </submittedName>
</protein>
<dbReference type="PROSITE" id="PS50994">
    <property type="entry name" value="INTEGRASE"/>
    <property type="match status" value="1"/>
</dbReference>
<reference evidence="2 3" key="1">
    <citation type="submission" date="2019-03" db="EMBL/GenBank/DDBJ databases">
        <title>Draft genome sequences of novel Actinobacteria.</title>
        <authorList>
            <person name="Sahin N."/>
            <person name="Ay H."/>
            <person name="Saygin H."/>
        </authorList>
    </citation>
    <scope>NUCLEOTIDE SEQUENCE [LARGE SCALE GENOMIC DNA]</scope>
    <source>
        <strain evidence="2 3">KC712</strain>
    </source>
</reference>